<proteinExistence type="predicted"/>
<feature type="domain" description="N-acetyltransferase" evidence="1">
    <location>
        <begin position="9"/>
        <end position="174"/>
    </location>
</feature>
<evidence type="ECO:0000313" key="2">
    <source>
        <dbReference type="EMBL" id="SFR44862.1"/>
    </source>
</evidence>
<dbReference type="PROSITE" id="PS51186">
    <property type="entry name" value="GNAT"/>
    <property type="match status" value="1"/>
</dbReference>
<dbReference type="PANTHER" id="PTHR43415">
    <property type="entry name" value="SPERMIDINE N(1)-ACETYLTRANSFERASE"/>
    <property type="match status" value="1"/>
</dbReference>
<dbReference type="STRING" id="400055.SAMN04490243_1642"/>
<dbReference type="PANTHER" id="PTHR43415:SF3">
    <property type="entry name" value="GNAT-FAMILY ACETYLTRANSFERASE"/>
    <property type="match status" value="1"/>
</dbReference>
<evidence type="ECO:0000259" key="1">
    <source>
        <dbReference type="PROSITE" id="PS51186"/>
    </source>
</evidence>
<keyword evidence="3" id="KW-1185">Reference proteome</keyword>
<accession>A0A1I6GRM9</accession>
<dbReference type="EMBL" id="FOYQ01000002">
    <property type="protein sequence ID" value="SFR44862.1"/>
    <property type="molecule type" value="Genomic_DNA"/>
</dbReference>
<protein>
    <submittedName>
        <fullName evidence="2">Diamine N-acetyltransferase</fullName>
    </submittedName>
</protein>
<evidence type="ECO:0000313" key="3">
    <source>
        <dbReference type="Proteomes" id="UP000199534"/>
    </source>
</evidence>
<dbReference type="InterPro" id="IPR016181">
    <property type="entry name" value="Acyl_CoA_acyltransferase"/>
</dbReference>
<name>A0A1I6GRM9_9FLAO</name>
<sequence>MELFHGDNVYLRALEPEDLSFLYTLENDTGIWEISGTLSPYSKKVLRDYLATAHRDIFEVKQLRMAICLKNDSCIGLIDLYDFDPRHRRAGIGIVIAGEGNRDKGYGKEALQILCNYAFSILDLHQLYAAVGANNAASIRVFEKLGFVETGRKKDWNRLGSGFQDELFFQKLREHVS</sequence>
<dbReference type="SUPFAM" id="SSF55729">
    <property type="entry name" value="Acyl-CoA N-acyltransferases (Nat)"/>
    <property type="match status" value="1"/>
</dbReference>
<dbReference type="Gene3D" id="3.40.630.30">
    <property type="match status" value="1"/>
</dbReference>
<dbReference type="Pfam" id="PF13302">
    <property type="entry name" value="Acetyltransf_3"/>
    <property type="match status" value="1"/>
</dbReference>
<dbReference type="OrthoDB" id="893030at2"/>
<reference evidence="2 3" key="1">
    <citation type="submission" date="2016-10" db="EMBL/GenBank/DDBJ databases">
        <authorList>
            <person name="de Groot N.N."/>
        </authorList>
    </citation>
    <scope>NUCLEOTIDE SEQUENCE [LARGE SCALE GENOMIC DNA]</scope>
    <source>
        <strain evidence="2 3">DSM 21019</strain>
    </source>
</reference>
<dbReference type="InterPro" id="IPR000182">
    <property type="entry name" value="GNAT_dom"/>
</dbReference>
<dbReference type="AlphaFoldDB" id="A0A1I6GRM9"/>
<dbReference type="Proteomes" id="UP000199534">
    <property type="component" value="Unassembled WGS sequence"/>
</dbReference>
<keyword evidence="2" id="KW-0808">Transferase</keyword>
<organism evidence="2 3">
    <name type="scientific">Robiginitalea myxolifaciens</name>
    <dbReference type="NCBI Taxonomy" id="400055"/>
    <lineage>
        <taxon>Bacteria</taxon>
        <taxon>Pseudomonadati</taxon>
        <taxon>Bacteroidota</taxon>
        <taxon>Flavobacteriia</taxon>
        <taxon>Flavobacteriales</taxon>
        <taxon>Flavobacteriaceae</taxon>
        <taxon>Robiginitalea</taxon>
    </lineage>
</organism>
<gene>
    <name evidence="2" type="ORF">SAMN04490243_1642</name>
</gene>
<dbReference type="GO" id="GO:0016747">
    <property type="term" value="F:acyltransferase activity, transferring groups other than amino-acyl groups"/>
    <property type="evidence" value="ECO:0007669"/>
    <property type="project" value="InterPro"/>
</dbReference>
<dbReference type="RefSeq" id="WP_092982140.1">
    <property type="nucleotide sequence ID" value="NZ_FOYQ01000002.1"/>
</dbReference>